<keyword evidence="2" id="KW-1185">Reference proteome</keyword>
<comment type="caution">
    <text evidence="1">The sequence shown here is derived from an EMBL/GenBank/DDBJ whole genome shotgun (WGS) entry which is preliminary data.</text>
</comment>
<name>A0A699Z6R6_HAELA</name>
<organism evidence="1 2">
    <name type="scientific">Haematococcus lacustris</name>
    <name type="common">Green alga</name>
    <name type="synonym">Haematococcus pluvialis</name>
    <dbReference type="NCBI Taxonomy" id="44745"/>
    <lineage>
        <taxon>Eukaryota</taxon>
        <taxon>Viridiplantae</taxon>
        <taxon>Chlorophyta</taxon>
        <taxon>core chlorophytes</taxon>
        <taxon>Chlorophyceae</taxon>
        <taxon>CS clade</taxon>
        <taxon>Chlamydomonadales</taxon>
        <taxon>Haematococcaceae</taxon>
        <taxon>Haematococcus</taxon>
    </lineage>
</organism>
<dbReference type="Proteomes" id="UP000485058">
    <property type="component" value="Unassembled WGS sequence"/>
</dbReference>
<evidence type="ECO:0000313" key="2">
    <source>
        <dbReference type="Proteomes" id="UP000485058"/>
    </source>
</evidence>
<protein>
    <submittedName>
        <fullName evidence="1">Uncharacterized protein</fullName>
    </submittedName>
</protein>
<evidence type="ECO:0000313" key="1">
    <source>
        <dbReference type="EMBL" id="GFH14829.1"/>
    </source>
</evidence>
<dbReference type="EMBL" id="BLLF01000771">
    <property type="protein sequence ID" value="GFH14829.1"/>
    <property type="molecule type" value="Genomic_DNA"/>
</dbReference>
<reference evidence="1 2" key="1">
    <citation type="submission" date="2020-02" db="EMBL/GenBank/DDBJ databases">
        <title>Draft genome sequence of Haematococcus lacustris strain NIES-144.</title>
        <authorList>
            <person name="Morimoto D."/>
            <person name="Nakagawa S."/>
            <person name="Yoshida T."/>
            <person name="Sawayama S."/>
        </authorList>
    </citation>
    <scope>NUCLEOTIDE SEQUENCE [LARGE SCALE GENOMIC DNA]</scope>
    <source>
        <strain evidence="1 2">NIES-144</strain>
    </source>
</reference>
<gene>
    <name evidence="1" type="ORF">HaLaN_10950</name>
</gene>
<dbReference type="AlphaFoldDB" id="A0A699Z6R6"/>
<proteinExistence type="predicted"/>
<sequence>MSPPLFWPGLASQGGGKGGALPLACYGVAYWHARFPHWPIKIRRCGWGAPASPTHLPFPSLWVACTGVAPVRKLAISRRAAAGCGAAVEKRRLRVQAGAVEDLSAVTHNAAIAAISCALETGQGGTTAVDYSTLILALHDKYHAA</sequence>
<accession>A0A699Z6R6</accession>